<name>W7MFR3_GIBM7</name>
<evidence type="ECO:0000313" key="1">
    <source>
        <dbReference type="EMBL" id="EWG50478.1"/>
    </source>
</evidence>
<dbReference type="RefSeq" id="XP_018756669.1">
    <property type="nucleotide sequence ID" value="XM_018898738.1"/>
</dbReference>
<dbReference type="EMBL" id="CM000578">
    <property type="protein sequence ID" value="EWG50478.1"/>
    <property type="molecule type" value="Genomic_DNA"/>
</dbReference>
<dbReference type="EMBL" id="DS022254">
    <property type="protein sequence ID" value="EWG50478.1"/>
    <property type="molecule type" value="Genomic_DNA"/>
</dbReference>
<evidence type="ECO:0000313" key="2">
    <source>
        <dbReference type="Proteomes" id="UP000009096"/>
    </source>
</evidence>
<keyword evidence="2" id="KW-1185">Reference proteome</keyword>
<proteinExistence type="predicted"/>
<dbReference type="AlphaFoldDB" id="W7MFR3"/>
<organism evidence="1 2">
    <name type="scientific">Gibberella moniliformis (strain M3125 / FGSC 7600)</name>
    <name type="common">Maize ear and stalk rot fungus</name>
    <name type="synonym">Fusarium verticillioides</name>
    <dbReference type="NCBI Taxonomy" id="334819"/>
    <lineage>
        <taxon>Eukaryota</taxon>
        <taxon>Fungi</taxon>
        <taxon>Dikarya</taxon>
        <taxon>Ascomycota</taxon>
        <taxon>Pezizomycotina</taxon>
        <taxon>Sordariomycetes</taxon>
        <taxon>Hypocreomycetidae</taxon>
        <taxon>Hypocreales</taxon>
        <taxon>Nectriaceae</taxon>
        <taxon>Fusarium</taxon>
        <taxon>Fusarium fujikuroi species complex</taxon>
    </lineage>
</organism>
<accession>W7MFR3</accession>
<gene>
    <name evidence="1" type="ORF">FVEG_09683</name>
</gene>
<dbReference type="OrthoDB" id="5098759at2759"/>
<dbReference type="GeneID" id="30067323"/>
<sequence length="176" mass="19717">MDEPLPDETMSSLVTEFKSASPTHTDLNKEVVFPRMYFFSFLEECQLQIKPDDDGINTKVRAIFTSTQVHANYTTCTPDTASTVRCILYDADIPGCEDDEEEEPSANKELSDWLVAAREHLRTVQSSSRAHADETTEEPGLILAKSIDDVMTQLDSAIDVSKCTQFLLCPGHAHWE</sequence>
<reference evidence="1 2" key="1">
    <citation type="journal article" date="2010" name="Nature">
        <title>Comparative genomics reveals mobile pathogenicity chromosomes in Fusarium.</title>
        <authorList>
            <person name="Ma L.J."/>
            <person name="van der Does H.C."/>
            <person name="Borkovich K.A."/>
            <person name="Coleman J.J."/>
            <person name="Daboussi M.J."/>
            <person name="Di Pietro A."/>
            <person name="Dufresne M."/>
            <person name="Freitag M."/>
            <person name="Grabherr M."/>
            <person name="Henrissat B."/>
            <person name="Houterman P.M."/>
            <person name="Kang S."/>
            <person name="Shim W.B."/>
            <person name="Woloshuk C."/>
            <person name="Xie X."/>
            <person name="Xu J.R."/>
            <person name="Antoniw J."/>
            <person name="Baker S.E."/>
            <person name="Bluhm B.H."/>
            <person name="Breakspear A."/>
            <person name="Brown D.W."/>
            <person name="Butchko R.A."/>
            <person name="Chapman S."/>
            <person name="Coulson R."/>
            <person name="Coutinho P.M."/>
            <person name="Danchin E.G."/>
            <person name="Diener A."/>
            <person name="Gale L.R."/>
            <person name="Gardiner D.M."/>
            <person name="Goff S."/>
            <person name="Hammond-Kosack K.E."/>
            <person name="Hilburn K."/>
            <person name="Hua-Van A."/>
            <person name="Jonkers W."/>
            <person name="Kazan K."/>
            <person name="Kodira C.D."/>
            <person name="Koehrsen M."/>
            <person name="Kumar L."/>
            <person name="Lee Y.H."/>
            <person name="Li L."/>
            <person name="Manners J.M."/>
            <person name="Miranda-Saavedra D."/>
            <person name="Mukherjee M."/>
            <person name="Park G."/>
            <person name="Park J."/>
            <person name="Park S.Y."/>
            <person name="Proctor R.H."/>
            <person name="Regev A."/>
            <person name="Ruiz-Roldan M.C."/>
            <person name="Sain D."/>
            <person name="Sakthikumar S."/>
            <person name="Sykes S."/>
            <person name="Schwartz D.C."/>
            <person name="Turgeon B.G."/>
            <person name="Wapinski I."/>
            <person name="Yoder O."/>
            <person name="Young S."/>
            <person name="Zeng Q."/>
            <person name="Zhou S."/>
            <person name="Galagan J."/>
            <person name="Cuomo C.A."/>
            <person name="Kistler H.C."/>
            <person name="Rep M."/>
        </authorList>
    </citation>
    <scope>NUCLEOTIDE SEQUENCE [LARGE SCALE GENOMIC DNA]</scope>
    <source>
        <strain evidence="2">M3125 / FGSC 7600</strain>
    </source>
</reference>
<dbReference type="KEGG" id="fvr:FVEG_09683"/>
<dbReference type="VEuPathDB" id="FungiDB:FVEG_09683"/>
<protein>
    <submittedName>
        <fullName evidence="1">Uncharacterized protein</fullName>
    </submittedName>
</protein>
<dbReference type="Proteomes" id="UP000009096">
    <property type="component" value="Chromosome 1"/>
</dbReference>